<dbReference type="PRINTS" id="PR00990">
    <property type="entry name" value="RIBOKINASE"/>
</dbReference>
<comment type="cofactor">
    <cofactor evidence="12">
        <name>Mg(2+)</name>
        <dbReference type="ChEBI" id="CHEBI:18420"/>
    </cofactor>
    <text evidence="12">Requires a divalent cation, most likely magnesium in vivo, as an electrophilic catalyst to aid phosphoryl group transfer. It is the chelate of the metal and the nucleotide that is the actual substrate.</text>
</comment>
<dbReference type="PROSITE" id="PS00584">
    <property type="entry name" value="PFKB_KINASES_2"/>
    <property type="match status" value="1"/>
</dbReference>
<keyword evidence="12" id="KW-0963">Cytoplasm</keyword>
<evidence type="ECO:0000256" key="9">
    <source>
        <dbReference type="ARBA" id="ARBA00022842"/>
    </source>
</evidence>
<dbReference type="RefSeq" id="WP_044330826.1">
    <property type="nucleotide sequence ID" value="NZ_CP010836.1"/>
</dbReference>
<dbReference type="EMBL" id="CP010836">
    <property type="protein sequence ID" value="AJP71294.1"/>
    <property type="molecule type" value="Genomic_DNA"/>
</dbReference>
<feature type="binding site" evidence="12">
    <location>
        <begin position="213"/>
        <end position="218"/>
    </location>
    <ligand>
        <name>ATP</name>
        <dbReference type="ChEBI" id="CHEBI:30616"/>
    </ligand>
</feature>
<feature type="binding site" evidence="12">
    <location>
        <position position="280"/>
    </location>
    <ligand>
        <name>K(+)</name>
        <dbReference type="ChEBI" id="CHEBI:29103"/>
    </ligand>
</feature>
<dbReference type="GO" id="GO:0005524">
    <property type="term" value="F:ATP binding"/>
    <property type="evidence" value="ECO:0007669"/>
    <property type="project" value="UniProtKB-UniRule"/>
</dbReference>
<dbReference type="GO" id="GO:0004747">
    <property type="term" value="F:ribokinase activity"/>
    <property type="evidence" value="ECO:0007669"/>
    <property type="project" value="UniProtKB-UniRule"/>
</dbReference>
<name>A0A7U4LEP4_9SPHN</name>
<comment type="pathway">
    <text evidence="12">Carbohydrate metabolism; D-ribose degradation; D-ribose 5-phosphate from beta-D-ribopyranose: step 2/2.</text>
</comment>
<proteinExistence type="inferred from homology"/>
<feature type="binding site" evidence="12">
    <location>
        <position position="239"/>
    </location>
    <ligand>
        <name>K(+)</name>
        <dbReference type="ChEBI" id="CHEBI:29103"/>
    </ligand>
</feature>
<feature type="active site" description="Proton acceptor" evidence="12">
    <location>
        <position position="245"/>
    </location>
</feature>
<evidence type="ECO:0000256" key="4">
    <source>
        <dbReference type="ARBA" id="ARBA00022679"/>
    </source>
</evidence>
<dbReference type="EC" id="2.7.1.15" evidence="2 12"/>
<comment type="similarity">
    <text evidence="1">Belongs to the carbohydrate kinase pfkB family.</text>
</comment>
<feature type="binding site" evidence="12">
    <location>
        <begin position="244"/>
        <end position="245"/>
    </location>
    <ligand>
        <name>ATP</name>
        <dbReference type="ChEBI" id="CHEBI:30616"/>
    </ligand>
</feature>
<dbReference type="OrthoDB" id="9775849at2"/>
<dbReference type="InterPro" id="IPR011611">
    <property type="entry name" value="PfkB_dom"/>
</dbReference>
<evidence type="ECO:0000313" key="14">
    <source>
        <dbReference type="EMBL" id="AJP71294.1"/>
    </source>
</evidence>
<comment type="subunit">
    <text evidence="12">Homodimer.</text>
</comment>
<feature type="binding site" evidence="12">
    <location>
        <begin position="10"/>
        <end position="12"/>
    </location>
    <ligand>
        <name>substrate</name>
    </ligand>
</feature>
<feature type="binding site" evidence="12">
    <location>
        <position position="176"/>
    </location>
    <ligand>
        <name>ATP</name>
        <dbReference type="ChEBI" id="CHEBI:30616"/>
    </ligand>
</feature>
<protein>
    <recommendedName>
        <fullName evidence="3 12">Ribokinase</fullName>
        <shortName evidence="12">RK</shortName>
        <ecNumber evidence="2 12">2.7.1.15</ecNumber>
    </recommendedName>
</protein>
<dbReference type="GO" id="GO:0005829">
    <property type="term" value="C:cytosol"/>
    <property type="evidence" value="ECO:0007669"/>
    <property type="project" value="TreeGrafter"/>
</dbReference>
<sequence>MAVCVVGSINVDVIARVEQLPLPGETVMAHQTLRLPGGKGANQAVAAARMGAAVRMVGAVGDDEAGRWMLEALGAAGVDVGAVARLAEVSTGTAYIAVDARAENQIIVASGANARLTPGMAPPGEAGDVVLAQMEVPAETLAAAFSAPARLRILNAAPALASAVALFPLVDVLIVNEHELAWYAGCAAAETLAATVETARMLRARADQVVIVTLGAAGAVAVWADRHFHAPALPVRPVDTVGAGDCFCGALAALLEEGHAIDAALGIANAAAGLCTLASGAVPAMPLRAAVLAACGAAAT</sequence>
<dbReference type="HAMAP" id="MF_01987">
    <property type="entry name" value="Ribokinase"/>
    <property type="match status" value="1"/>
</dbReference>
<keyword evidence="5 12" id="KW-0479">Metal-binding</keyword>
<feature type="binding site" evidence="12">
    <location>
        <begin position="38"/>
        <end position="42"/>
    </location>
    <ligand>
        <name>substrate</name>
    </ligand>
</feature>
<gene>
    <name evidence="12" type="primary">rbsK</name>
    <name evidence="14" type="ORF">TS85_05040</name>
</gene>
<dbReference type="Gene3D" id="3.40.1190.20">
    <property type="match status" value="1"/>
</dbReference>
<dbReference type="InterPro" id="IPR002173">
    <property type="entry name" value="Carboh/pur_kinase_PfkB_CS"/>
</dbReference>
<reference evidence="14 15" key="1">
    <citation type="journal article" date="2015" name="Int. J. Syst. Evol. Microbiol.">
        <title>Sphingomonas hengshuiensis sp. nov., isolated from lake wetland.</title>
        <authorList>
            <person name="Wei S."/>
            <person name="Wang T."/>
            <person name="Liu H."/>
            <person name="Zhang C."/>
            <person name="Guo J."/>
            <person name="Wang Q."/>
            <person name="Liang K."/>
            <person name="Zhang Z."/>
        </authorList>
    </citation>
    <scope>NUCLEOTIDE SEQUENCE [LARGE SCALE GENOMIC DNA]</scope>
    <source>
        <strain evidence="14 15">WHSC-8</strain>
    </source>
</reference>
<evidence type="ECO:0000256" key="1">
    <source>
        <dbReference type="ARBA" id="ARBA00005380"/>
    </source>
</evidence>
<feature type="binding site" evidence="12">
    <location>
        <position position="241"/>
    </location>
    <ligand>
        <name>K(+)</name>
        <dbReference type="ChEBI" id="CHEBI:29103"/>
    </ligand>
</feature>
<organism evidence="14 15">
    <name type="scientific">Sphingomonas hengshuiensis</name>
    <dbReference type="NCBI Taxonomy" id="1609977"/>
    <lineage>
        <taxon>Bacteria</taxon>
        <taxon>Pseudomonadati</taxon>
        <taxon>Pseudomonadota</taxon>
        <taxon>Alphaproteobacteria</taxon>
        <taxon>Sphingomonadales</taxon>
        <taxon>Sphingomonadaceae</taxon>
        <taxon>Sphingomonas</taxon>
    </lineage>
</organism>
<feature type="domain" description="Carbohydrate kinase PfkB" evidence="13">
    <location>
        <begin position="3"/>
        <end position="286"/>
    </location>
</feature>
<evidence type="ECO:0000313" key="15">
    <source>
        <dbReference type="Proteomes" id="UP000032300"/>
    </source>
</evidence>
<evidence type="ECO:0000256" key="12">
    <source>
        <dbReference type="HAMAP-Rule" id="MF_01987"/>
    </source>
</evidence>
<dbReference type="AlphaFoldDB" id="A0A7U4LEP4"/>
<evidence type="ECO:0000256" key="11">
    <source>
        <dbReference type="ARBA" id="ARBA00023277"/>
    </source>
</evidence>
<feature type="binding site" evidence="12">
    <location>
        <position position="278"/>
    </location>
    <ligand>
        <name>K(+)</name>
        <dbReference type="ChEBI" id="CHEBI:29103"/>
    </ligand>
</feature>
<dbReference type="CDD" id="cd01174">
    <property type="entry name" value="ribokinase"/>
    <property type="match status" value="1"/>
</dbReference>
<keyword evidence="6 12" id="KW-0547">Nucleotide-binding</keyword>
<comment type="function">
    <text evidence="12">Catalyzes the phosphorylation of ribose at O-5 in a reaction requiring ATP and magnesium. The resulting D-ribose-5-phosphate can then be used either for sythesis of nucleotides, histidine, and tryptophan, or as a component of the pentose phosphate pathway.</text>
</comment>
<evidence type="ECO:0000256" key="10">
    <source>
        <dbReference type="ARBA" id="ARBA00022958"/>
    </source>
</evidence>
<dbReference type="InterPro" id="IPR002139">
    <property type="entry name" value="Ribo/fructo_kinase"/>
</dbReference>
<feature type="binding site" evidence="12">
    <location>
        <position position="245"/>
    </location>
    <ligand>
        <name>substrate</name>
    </ligand>
</feature>
<comment type="catalytic activity">
    <reaction evidence="12">
        <text>D-ribose + ATP = D-ribose 5-phosphate + ADP + H(+)</text>
        <dbReference type="Rhea" id="RHEA:13697"/>
        <dbReference type="ChEBI" id="CHEBI:15378"/>
        <dbReference type="ChEBI" id="CHEBI:30616"/>
        <dbReference type="ChEBI" id="CHEBI:47013"/>
        <dbReference type="ChEBI" id="CHEBI:78346"/>
        <dbReference type="ChEBI" id="CHEBI:456216"/>
        <dbReference type="EC" id="2.7.1.15"/>
    </reaction>
</comment>
<keyword evidence="11 12" id="KW-0119">Carbohydrate metabolism</keyword>
<comment type="similarity">
    <text evidence="12">Belongs to the carbohydrate kinase PfkB family. Ribokinase subfamily.</text>
</comment>
<dbReference type="GO" id="GO:0019303">
    <property type="term" value="P:D-ribose catabolic process"/>
    <property type="evidence" value="ECO:0007669"/>
    <property type="project" value="UniProtKB-UniRule"/>
</dbReference>
<dbReference type="InterPro" id="IPR011877">
    <property type="entry name" value="Ribokinase"/>
</dbReference>
<evidence type="ECO:0000256" key="6">
    <source>
        <dbReference type="ARBA" id="ARBA00022741"/>
    </source>
</evidence>
<keyword evidence="10 12" id="KW-0630">Potassium</keyword>
<dbReference type="Proteomes" id="UP000032300">
    <property type="component" value="Chromosome"/>
</dbReference>
<keyword evidence="4 12" id="KW-0808">Transferase</keyword>
<keyword evidence="8 12" id="KW-0067">ATP-binding</keyword>
<feature type="binding site" evidence="12">
    <location>
        <position position="135"/>
    </location>
    <ligand>
        <name>substrate</name>
    </ligand>
</feature>
<dbReference type="UniPathway" id="UPA00916">
    <property type="reaction ID" value="UER00889"/>
</dbReference>
<dbReference type="PANTHER" id="PTHR10584:SF166">
    <property type="entry name" value="RIBOKINASE"/>
    <property type="match status" value="1"/>
</dbReference>
<evidence type="ECO:0000256" key="2">
    <source>
        <dbReference type="ARBA" id="ARBA00012035"/>
    </source>
</evidence>
<feature type="binding site" evidence="12">
    <location>
        <position position="269"/>
    </location>
    <ligand>
        <name>ATP</name>
        <dbReference type="ChEBI" id="CHEBI:30616"/>
    </ligand>
</feature>
<comment type="subcellular location">
    <subcellularLocation>
        <location evidence="12">Cytoplasm</location>
    </subcellularLocation>
</comment>
<dbReference type="SUPFAM" id="SSF53613">
    <property type="entry name" value="Ribokinase-like"/>
    <property type="match status" value="1"/>
</dbReference>
<dbReference type="GO" id="GO:0046872">
    <property type="term" value="F:metal ion binding"/>
    <property type="evidence" value="ECO:0007669"/>
    <property type="project" value="UniProtKB-KW"/>
</dbReference>
<comment type="activity regulation">
    <text evidence="12">Activated by a monovalent cation that binds near, but not in, the active site. The most likely occupant of the site in vivo is potassium. Ion binding induces a conformational change that may alter substrate affinity.</text>
</comment>
<accession>A0A7U4LEP4</accession>
<comment type="caution">
    <text evidence="12">Lacks conserved residue(s) required for the propagation of feature annotation.</text>
</comment>
<dbReference type="PANTHER" id="PTHR10584">
    <property type="entry name" value="SUGAR KINASE"/>
    <property type="match status" value="1"/>
</dbReference>
<feature type="binding site" evidence="12">
    <location>
        <position position="275"/>
    </location>
    <ligand>
        <name>K(+)</name>
        <dbReference type="ChEBI" id="CHEBI:29103"/>
    </ligand>
</feature>
<keyword evidence="9 12" id="KW-0460">Magnesium</keyword>
<dbReference type="KEGG" id="sphi:TS85_05040"/>
<evidence type="ECO:0000256" key="5">
    <source>
        <dbReference type="ARBA" id="ARBA00022723"/>
    </source>
</evidence>
<dbReference type="InterPro" id="IPR029056">
    <property type="entry name" value="Ribokinase-like"/>
</dbReference>
<evidence type="ECO:0000256" key="7">
    <source>
        <dbReference type="ARBA" id="ARBA00022777"/>
    </source>
</evidence>
<keyword evidence="7 12" id="KW-0418">Kinase</keyword>
<dbReference type="Pfam" id="PF00294">
    <property type="entry name" value="PfkB"/>
    <property type="match status" value="1"/>
</dbReference>
<reference evidence="14 15" key="2">
    <citation type="submission" date="2015-02" db="EMBL/GenBank/DDBJ databases">
        <title>The complete genome of Sphingomonas hengshuiensis sp. WHSC-8 isolated from soil of Hengshui Lake.</title>
        <authorList>
            <person name="Wei S."/>
            <person name="Guo J."/>
            <person name="Su C."/>
            <person name="Wu R."/>
            <person name="Zhang Z."/>
            <person name="Liang K."/>
            <person name="Li H."/>
            <person name="Wang T."/>
            <person name="Liu H."/>
            <person name="Zhang C."/>
            <person name="Li Z."/>
            <person name="Wang Q."/>
            <person name="Meng J."/>
        </authorList>
    </citation>
    <scope>NUCLEOTIDE SEQUENCE [LARGE SCALE GENOMIC DNA]</scope>
    <source>
        <strain evidence="14 15">WHSC-8</strain>
    </source>
</reference>
<evidence type="ECO:0000259" key="13">
    <source>
        <dbReference type="Pfam" id="PF00294"/>
    </source>
</evidence>
<evidence type="ECO:0000256" key="8">
    <source>
        <dbReference type="ARBA" id="ARBA00022840"/>
    </source>
</evidence>
<evidence type="ECO:0000256" key="3">
    <source>
        <dbReference type="ARBA" id="ARBA00016943"/>
    </source>
</evidence>
<keyword evidence="15" id="KW-1185">Reference proteome</keyword>